<accession>A0A835F1P5</accession>
<feature type="region of interest" description="Disordered" evidence="2">
    <location>
        <begin position="153"/>
        <end position="176"/>
    </location>
</feature>
<protein>
    <submittedName>
        <fullName evidence="3">Uncharacterized protein</fullName>
    </submittedName>
</protein>
<keyword evidence="4" id="KW-1185">Reference proteome</keyword>
<feature type="compositionally biased region" description="Basic residues" evidence="2">
    <location>
        <begin position="346"/>
        <end position="364"/>
    </location>
</feature>
<dbReference type="AlphaFoldDB" id="A0A835F1P5"/>
<evidence type="ECO:0000313" key="4">
    <source>
        <dbReference type="Proteomes" id="UP000636709"/>
    </source>
</evidence>
<gene>
    <name evidence="3" type="ORF">HU200_020365</name>
</gene>
<feature type="coiled-coil region" evidence="1">
    <location>
        <begin position="1"/>
        <end position="28"/>
    </location>
</feature>
<organism evidence="3 4">
    <name type="scientific">Digitaria exilis</name>
    <dbReference type="NCBI Taxonomy" id="1010633"/>
    <lineage>
        <taxon>Eukaryota</taxon>
        <taxon>Viridiplantae</taxon>
        <taxon>Streptophyta</taxon>
        <taxon>Embryophyta</taxon>
        <taxon>Tracheophyta</taxon>
        <taxon>Spermatophyta</taxon>
        <taxon>Magnoliopsida</taxon>
        <taxon>Liliopsida</taxon>
        <taxon>Poales</taxon>
        <taxon>Poaceae</taxon>
        <taxon>PACMAD clade</taxon>
        <taxon>Panicoideae</taxon>
        <taxon>Panicodae</taxon>
        <taxon>Paniceae</taxon>
        <taxon>Anthephorinae</taxon>
        <taxon>Digitaria</taxon>
    </lineage>
</organism>
<keyword evidence="1" id="KW-0175">Coiled coil</keyword>
<name>A0A835F1P5_9POAL</name>
<evidence type="ECO:0000313" key="3">
    <source>
        <dbReference type="EMBL" id="KAF8725805.1"/>
    </source>
</evidence>
<reference evidence="3" key="1">
    <citation type="submission" date="2020-07" db="EMBL/GenBank/DDBJ databases">
        <title>Genome sequence and genetic diversity analysis of an under-domesticated orphan crop, white fonio (Digitaria exilis).</title>
        <authorList>
            <person name="Bennetzen J.L."/>
            <person name="Chen S."/>
            <person name="Ma X."/>
            <person name="Wang X."/>
            <person name="Yssel A.E.J."/>
            <person name="Chaluvadi S.R."/>
            <person name="Johnson M."/>
            <person name="Gangashetty P."/>
            <person name="Hamidou F."/>
            <person name="Sanogo M.D."/>
            <person name="Zwaenepoel A."/>
            <person name="Wallace J."/>
            <person name="Van De Peer Y."/>
            <person name="Van Deynze A."/>
        </authorList>
    </citation>
    <scope>NUCLEOTIDE SEQUENCE</scope>
    <source>
        <tissue evidence="3">Leaves</tissue>
    </source>
</reference>
<sequence>MARRNDDIDEIEECMKRMEADIANCRAESHAMKISFIAHDLEVGRRSAADLPADVLRDVQSLLDKRAKERRLGKRSRRVVEGSRVAAPPPEEEEGYEYEPPVVPTIIFALPALGAPPLGLPEAAPPADLAPGPGGEPLVGTGCSAHRSIGTARSELGWGPDRRADVPTGGDSRSSAVQCARRRLSRAMKPYVVEHPCAHGLQQESHPSTESELLQLATEGRQARAGKGQGGTPHHAPTLGGRAVTATMLLFIKIPQDQEPGPGGRRWSGGSGEMAPARDWDRDLYCPAAASGLLAGAHLTNGPRVAPGAAARRLRRVPALRRAAVMRRNNGTGPPLRQAGSVRLRERGRGRHCRDRPPPGRRGHARDLRLPDHDMRVHGAGRQPPGRSWPGASGAGGRGLSVFPMASSMTGARYPAAHDGTKDLGTLVLQPRRAAAIRQHRARPTLVAQLPQARPAGSFAGGAESREWNRQQLAMEVECRGLDHDGGLGLIAIGNRLRCVSNWLPVALQKLRHPHADNGHWLMLYGPRVNWLNALWAFVANFFVEKERWRYAALNQETVEAR</sequence>
<dbReference type="OrthoDB" id="10675199at2759"/>
<feature type="compositionally biased region" description="Basic and acidic residues" evidence="2">
    <location>
        <begin position="365"/>
        <end position="377"/>
    </location>
</feature>
<proteinExistence type="predicted"/>
<feature type="region of interest" description="Disordered" evidence="2">
    <location>
        <begin position="70"/>
        <end position="97"/>
    </location>
</feature>
<dbReference type="Proteomes" id="UP000636709">
    <property type="component" value="Unassembled WGS sequence"/>
</dbReference>
<evidence type="ECO:0000256" key="1">
    <source>
        <dbReference type="SAM" id="Coils"/>
    </source>
</evidence>
<evidence type="ECO:0000256" key="2">
    <source>
        <dbReference type="SAM" id="MobiDB-lite"/>
    </source>
</evidence>
<dbReference type="EMBL" id="JACEFO010001653">
    <property type="protein sequence ID" value="KAF8725805.1"/>
    <property type="molecule type" value="Genomic_DNA"/>
</dbReference>
<comment type="caution">
    <text evidence="3">The sequence shown here is derived from an EMBL/GenBank/DDBJ whole genome shotgun (WGS) entry which is preliminary data.</text>
</comment>
<feature type="region of interest" description="Disordered" evidence="2">
    <location>
        <begin position="345"/>
        <end position="396"/>
    </location>
</feature>